<dbReference type="CDD" id="cd00276">
    <property type="entry name" value="C2B_Synaptotagmin"/>
    <property type="match status" value="1"/>
</dbReference>
<accession>A0A4U5LXA1</accession>
<organism evidence="2 3">
    <name type="scientific">Steinernema carpocapsae</name>
    <name type="common">Entomopathogenic nematode</name>
    <dbReference type="NCBI Taxonomy" id="34508"/>
    <lineage>
        <taxon>Eukaryota</taxon>
        <taxon>Metazoa</taxon>
        <taxon>Ecdysozoa</taxon>
        <taxon>Nematoda</taxon>
        <taxon>Chromadorea</taxon>
        <taxon>Rhabditida</taxon>
        <taxon>Tylenchina</taxon>
        <taxon>Panagrolaimomorpha</taxon>
        <taxon>Strongyloidoidea</taxon>
        <taxon>Steinernematidae</taxon>
        <taxon>Steinernema</taxon>
    </lineage>
</organism>
<comment type="caution">
    <text evidence="2">The sequence shown here is derived from an EMBL/GenBank/DDBJ whole genome shotgun (WGS) entry which is preliminary data.</text>
</comment>
<dbReference type="Pfam" id="PF00168">
    <property type="entry name" value="C2"/>
    <property type="match status" value="2"/>
</dbReference>
<dbReference type="OrthoDB" id="5978493at2759"/>
<gene>
    <name evidence="2" type="ORF">L596_028017</name>
</gene>
<dbReference type="Proteomes" id="UP000298663">
    <property type="component" value="Unassembled WGS sequence"/>
</dbReference>
<feature type="domain" description="C2" evidence="1">
    <location>
        <begin position="292"/>
        <end position="413"/>
    </location>
</feature>
<dbReference type="STRING" id="34508.A0A4U5LXA1"/>
<reference evidence="2 3" key="1">
    <citation type="journal article" date="2015" name="Genome Biol.">
        <title>Comparative genomics of Steinernema reveals deeply conserved gene regulatory networks.</title>
        <authorList>
            <person name="Dillman A.R."/>
            <person name="Macchietto M."/>
            <person name="Porter C.F."/>
            <person name="Rogers A."/>
            <person name="Williams B."/>
            <person name="Antoshechkin I."/>
            <person name="Lee M.M."/>
            <person name="Goodwin Z."/>
            <person name="Lu X."/>
            <person name="Lewis E.E."/>
            <person name="Goodrich-Blair H."/>
            <person name="Stock S.P."/>
            <person name="Adams B.J."/>
            <person name="Sternberg P.W."/>
            <person name="Mortazavi A."/>
        </authorList>
    </citation>
    <scope>NUCLEOTIDE SEQUENCE [LARGE SCALE GENOMIC DNA]</scope>
    <source>
        <strain evidence="2 3">ALL</strain>
    </source>
</reference>
<reference evidence="2 3" key="2">
    <citation type="journal article" date="2019" name="G3 (Bethesda)">
        <title>Hybrid Assembly of the Genome of the Entomopathogenic Nematode Steinernema carpocapsae Identifies the X-Chromosome.</title>
        <authorList>
            <person name="Serra L."/>
            <person name="Macchietto M."/>
            <person name="Macias-Munoz A."/>
            <person name="McGill C.J."/>
            <person name="Rodriguez I.M."/>
            <person name="Rodriguez B."/>
            <person name="Murad R."/>
            <person name="Mortazavi A."/>
        </authorList>
    </citation>
    <scope>NUCLEOTIDE SEQUENCE [LARGE SCALE GENOMIC DNA]</scope>
    <source>
        <strain evidence="2 3">ALL</strain>
    </source>
</reference>
<evidence type="ECO:0000259" key="1">
    <source>
        <dbReference type="PROSITE" id="PS50004"/>
    </source>
</evidence>
<protein>
    <recommendedName>
        <fullName evidence="1">C2 domain-containing protein</fullName>
    </recommendedName>
</protein>
<dbReference type="PROSITE" id="PS50004">
    <property type="entry name" value="C2"/>
    <property type="match status" value="2"/>
</dbReference>
<dbReference type="SUPFAM" id="SSF49562">
    <property type="entry name" value="C2 domain (Calcium/lipid-binding domain, CaLB)"/>
    <property type="match status" value="2"/>
</dbReference>
<dbReference type="PANTHER" id="PTHR46129:SF2">
    <property type="entry name" value="SYNAPTOTAGMIN 14, ISOFORM D"/>
    <property type="match status" value="1"/>
</dbReference>
<dbReference type="EMBL" id="AZBU02000011">
    <property type="protein sequence ID" value="TKR60830.1"/>
    <property type="molecule type" value="Genomic_DNA"/>
</dbReference>
<name>A0A4U5LXA1_STECR</name>
<dbReference type="InterPro" id="IPR043541">
    <property type="entry name" value="SYT14/14L/16"/>
</dbReference>
<dbReference type="SMART" id="SM00239">
    <property type="entry name" value="C2"/>
    <property type="match status" value="2"/>
</dbReference>
<dbReference type="AlphaFoldDB" id="A0A4U5LXA1"/>
<proteinExistence type="predicted"/>
<dbReference type="GO" id="GO:0005543">
    <property type="term" value="F:phospholipid binding"/>
    <property type="evidence" value="ECO:0007669"/>
    <property type="project" value="TreeGrafter"/>
</dbReference>
<sequence length="443" mass="49293">MLASKYRLRPFETLDTRVCCCFTNRIRYSISRVLFSGAIFRLLPSEYLQSPGSLPNESFDPAQHSNSHCSLPQTNLFVFLTPFSTNSSPVVTLDQLLGKVRFAARYLDQKETLIVSELEGIGLELVDAEASCQIRVAFFGPKVFKQRTAFLEGSNPKFKETFTFTHITQEDLSESVLRLRVYRKRNTGRHQFLGESLLRTSLLDAKSGNTTHHSLHLHPNTDKNLNVFSPMQLMSRRISGGSTQSPVRNSPVLSCVTPVHTAPSPSPSNSASRRNSSVDSCGRFCSLPQANGSPELLISLCYLETQGKVVVGLEKASGISSPNGKPKDTYIRVAALNQYGEELGKHKTDVVRSANEPVYNDTAVFSLPLSELETSTVKVEVFSYCGVWRKKVPLGYMSLGENSTTPDQQEHWYQMIQGMGTTVSKWHHLMKPTADHGPLLVQK</sequence>
<dbReference type="InterPro" id="IPR000008">
    <property type="entry name" value="C2_dom"/>
</dbReference>
<evidence type="ECO:0000313" key="2">
    <source>
        <dbReference type="EMBL" id="TKR60830.1"/>
    </source>
</evidence>
<dbReference type="Gene3D" id="2.60.40.150">
    <property type="entry name" value="C2 domain"/>
    <property type="match status" value="2"/>
</dbReference>
<feature type="domain" description="C2" evidence="1">
    <location>
        <begin position="96"/>
        <end position="215"/>
    </location>
</feature>
<evidence type="ECO:0000313" key="3">
    <source>
        <dbReference type="Proteomes" id="UP000298663"/>
    </source>
</evidence>
<dbReference type="InterPro" id="IPR035892">
    <property type="entry name" value="C2_domain_sf"/>
</dbReference>
<dbReference type="PANTHER" id="PTHR46129">
    <property type="entry name" value="SYNAPTOTAGMIN 14, ISOFORM D"/>
    <property type="match status" value="1"/>
</dbReference>
<keyword evidence="3" id="KW-1185">Reference proteome</keyword>